<comment type="similarity">
    <text evidence="1">Belongs to the gamma-glutamyltransferase family.</text>
</comment>
<dbReference type="InterPro" id="IPR043138">
    <property type="entry name" value="GGT_lsub"/>
</dbReference>
<keyword evidence="4" id="KW-1133">Transmembrane helix</keyword>
<dbReference type="PRINTS" id="PR01210">
    <property type="entry name" value="GGTRANSPTASE"/>
</dbReference>
<dbReference type="Proteomes" id="UP000694580">
    <property type="component" value="Unplaced"/>
</dbReference>
<evidence type="ECO:0000256" key="3">
    <source>
        <dbReference type="PIRSR" id="PIRSR600101-2"/>
    </source>
</evidence>
<dbReference type="GO" id="GO:1901750">
    <property type="term" value="P:leukotriene D4 biosynthetic process"/>
    <property type="evidence" value="ECO:0007669"/>
    <property type="project" value="TreeGrafter"/>
</dbReference>
<evidence type="ECO:0000256" key="1">
    <source>
        <dbReference type="ARBA" id="ARBA00009381"/>
    </source>
</evidence>
<dbReference type="InterPro" id="IPR055262">
    <property type="entry name" value="GGT_CS"/>
</dbReference>
<dbReference type="SUPFAM" id="SSF56235">
    <property type="entry name" value="N-terminal nucleophile aminohydrolases (Ntn hydrolases)"/>
    <property type="match status" value="1"/>
</dbReference>
<keyword evidence="4" id="KW-0472">Membrane</keyword>
<dbReference type="GO" id="GO:0005886">
    <property type="term" value="C:plasma membrane"/>
    <property type="evidence" value="ECO:0007669"/>
    <property type="project" value="TreeGrafter"/>
</dbReference>
<dbReference type="GO" id="GO:0006751">
    <property type="term" value="P:glutathione catabolic process"/>
    <property type="evidence" value="ECO:0007669"/>
    <property type="project" value="InterPro"/>
</dbReference>
<evidence type="ECO:0000256" key="4">
    <source>
        <dbReference type="SAM" id="Phobius"/>
    </source>
</evidence>
<proteinExistence type="inferred from homology"/>
<dbReference type="GeneTree" id="ENSGT00940000155794"/>
<dbReference type="InterPro" id="IPR029055">
    <property type="entry name" value="Ntn_hydrolases_N"/>
</dbReference>
<dbReference type="FunFam" id="1.10.246.130:FF:000001">
    <property type="entry name" value="Gamma-glutamyltransferase 5 isoform 1"/>
    <property type="match status" value="1"/>
</dbReference>
<feature type="binding site" evidence="3">
    <location>
        <begin position="390"/>
        <end position="392"/>
    </location>
    <ligand>
        <name>L-glutamate</name>
        <dbReference type="ChEBI" id="CHEBI:29985"/>
    </ligand>
</feature>
<dbReference type="GO" id="GO:0006954">
    <property type="term" value="P:inflammatory response"/>
    <property type="evidence" value="ECO:0007669"/>
    <property type="project" value="TreeGrafter"/>
</dbReference>
<dbReference type="InterPro" id="IPR043137">
    <property type="entry name" value="GGT_ssub_C"/>
</dbReference>
<feature type="binding site" evidence="3">
    <location>
        <position position="453"/>
    </location>
    <ligand>
        <name>L-glutamate</name>
        <dbReference type="ChEBI" id="CHEBI:29985"/>
    </ligand>
</feature>
<evidence type="ECO:0000256" key="2">
    <source>
        <dbReference type="PIRSR" id="PIRSR600101-1"/>
    </source>
</evidence>
<dbReference type="Pfam" id="PF01019">
    <property type="entry name" value="G_glu_transpept"/>
    <property type="match status" value="1"/>
</dbReference>
<evidence type="ECO:0008006" key="7">
    <source>
        <dbReference type="Google" id="ProtNLM"/>
    </source>
</evidence>
<dbReference type="InterPro" id="IPR000101">
    <property type="entry name" value="GGT_peptidase"/>
</dbReference>
<name>A0AAY4DU49_9TELE</name>
<feature type="active site" description="Nucleophile" evidence="2">
    <location>
        <position position="372"/>
    </location>
</feature>
<evidence type="ECO:0000313" key="5">
    <source>
        <dbReference type="Ensembl" id="ENSDCDP00010047981.1"/>
    </source>
</evidence>
<dbReference type="PANTHER" id="PTHR11686:SF19">
    <property type="entry name" value="GLUTATHIONE HYDROLASE 5 PROENZYME"/>
    <property type="match status" value="1"/>
</dbReference>
<dbReference type="GO" id="GO:0036374">
    <property type="term" value="F:glutathione hydrolase activity"/>
    <property type="evidence" value="ECO:0007669"/>
    <property type="project" value="InterPro"/>
</dbReference>
<dbReference type="Gene3D" id="3.60.20.40">
    <property type="match status" value="1"/>
</dbReference>
<reference evidence="5" key="2">
    <citation type="submission" date="2025-09" db="UniProtKB">
        <authorList>
            <consortium name="Ensembl"/>
        </authorList>
    </citation>
    <scope>IDENTIFICATION</scope>
</reference>
<protein>
    <recommendedName>
        <fullName evidence="7">Gamma-glutamyltransferase 5</fullName>
    </recommendedName>
</protein>
<dbReference type="Ensembl" id="ENSDCDT00010058240.1">
    <property type="protein sequence ID" value="ENSDCDP00010047981.1"/>
    <property type="gene ID" value="ENSDCDG00010028890.1"/>
</dbReference>
<feature type="binding site" evidence="3">
    <location>
        <begin position="430"/>
        <end position="431"/>
    </location>
    <ligand>
        <name>L-glutamate</name>
        <dbReference type="ChEBI" id="CHEBI:29985"/>
    </ligand>
</feature>
<evidence type="ECO:0000313" key="6">
    <source>
        <dbReference type="Proteomes" id="UP000694580"/>
    </source>
</evidence>
<dbReference type="GO" id="GO:0002951">
    <property type="term" value="F:leukotriene-C(4) hydrolase"/>
    <property type="evidence" value="ECO:0007669"/>
    <property type="project" value="TreeGrafter"/>
</dbReference>
<feature type="binding site" evidence="3">
    <location>
        <position position="99"/>
    </location>
    <ligand>
        <name>L-glutamate</name>
        <dbReference type="ChEBI" id="CHEBI:29985"/>
    </ligand>
</feature>
<dbReference type="PROSITE" id="PS00462">
    <property type="entry name" value="G_GLU_TRANSPEPTIDASE"/>
    <property type="match status" value="1"/>
</dbReference>
<sequence>KLTTHLAEHCYLACSEIVWKAMLAFCLIVGFVITFPLFFWNLSYLNPSDILKLGGSAVDSAIAALLCTSVIHPQSMGVGGGSIFTIRDASGKVQIINARETVPKNFNPELLKKSCPGNMVFLTPGTEWIGVPGEVRAYEEVHRQYGKLPWASLFQPTIKMAREGIPLSPVLARFLYMLQDKTLCRPLCLGNKNGKLLKEGDTLRFEKLADTLEVIAEKGADAFYTGEIARSLISDIKDAGGILSLEDLNSFEVSVTSAWKVPLGDFDMYIPPPPAGGATLSFILNTMRGYNLSSESLRGKQKTLTFHRYVETCKFANSLKKFLRDPRFGSEREPLKMTQEGFAMKMRALISSSQTYGPQHYNVTPYLDSWGTTHLSVLAEDGSAVSVTSTINHIFGSRLYSPKTGILLNNELSDFCGKVDQIQAGERPPSSMSPAILFSRSKKDTIVIGGSGGSMITTALALTIMNHLWFGKSLEEAISAPVVFVDSKNALNFEPNFDMNLKDLGHTVEVRKTFFNVINGISKEGSCIHAVSDARKLGKSAGY</sequence>
<keyword evidence="4" id="KW-0812">Transmembrane</keyword>
<reference evidence="5" key="1">
    <citation type="submission" date="2025-08" db="UniProtKB">
        <authorList>
            <consortium name="Ensembl"/>
        </authorList>
    </citation>
    <scope>IDENTIFICATION</scope>
</reference>
<feature type="binding site" evidence="3">
    <location>
        <position position="414"/>
    </location>
    <ligand>
        <name>L-glutamate</name>
        <dbReference type="ChEBI" id="CHEBI:29985"/>
    </ligand>
</feature>
<feature type="transmembrane region" description="Helical" evidence="4">
    <location>
        <begin position="21"/>
        <end position="42"/>
    </location>
</feature>
<keyword evidence="6" id="KW-1185">Reference proteome</keyword>
<accession>A0AAY4DU49</accession>
<dbReference type="PANTHER" id="PTHR11686">
    <property type="entry name" value="GAMMA GLUTAMYL TRANSPEPTIDASE"/>
    <property type="match status" value="1"/>
</dbReference>
<organism evidence="5 6">
    <name type="scientific">Denticeps clupeoides</name>
    <name type="common">denticle herring</name>
    <dbReference type="NCBI Taxonomy" id="299321"/>
    <lineage>
        <taxon>Eukaryota</taxon>
        <taxon>Metazoa</taxon>
        <taxon>Chordata</taxon>
        <taxon>Craniata</taxon>
        <taxon>Vertebrata</taxon>
        <taxon>Euteleostomi</taxon>
        <taxon>Actinopterygii</taxon>
        <taxon>Neopterygii</taxon>
        <taxon>Teleostei</taxon>
        <taxon>Clupei</taxon>
        <taxon>Clupeiformes</taxon>
        <taxon>Denticipitoidei</taxon>
        <taxon>Denticipitidae</taxon>
        <taxon>Denticeps</taxon>
    </lineage>
</organism>
<dbReference type="FunFam" id="3.60.20.40:FF:000011">
    <property type="entry name" value="Gamma-glutamyltransferase 5a"/>
    <property type="match status" value="1"/>
</dbReference>
<dbReference type="AlphaFoldDB" id="A0AAY4DU49"/>
<dbReference type="Gene3D" id="1.10.246.130">
    <property type="match status" value="1"/>
</dbReference>